<evidence type="ECO:0000313" key="3">
    <source>
        <dbReference type="Proteomes" id="UP001277561"/>
    </source>
</evidence>
<keyword evidence="3" id="KW-1185">Reference proteome</keyword>
<comment type="caution">
    <text evidence="1">The sequence shown here is derived from an EMBL/GenBank/DDBJ whole genome shotgun (WGS) entry which is preliminary data.</text>
</comment>
<dbReference type="Proteomes" id="UP001277561">
    <property type="component" value="Unassembled WGS sequence"/>
</dbReference>
<dbReference type="AlphaFoldDB" id="A0AAW9FQS3"/>
<reference evidence="1 3" key="1">
    <citation type="journal article" date="2023" name="Phytobiomes J">
        <title>Deciphering the key players within the bacterial microbiota associated with aerial crown gall tumors on rhododendron: Insights into the gallobiome.</title>
        <authorList>
            <person name="Kuzmanovic N."/>
            <person name="Nesme J."/>
            <person name="Wolf J."/>
            <person name="Neumann-Schaal M."/>
            <person name="Petersen J."/>
            <person name="Fernandez-Gnecco G."/>
            <person name="Sproeer C."/>
            <person name="Bunk B."/>
            <person name="Overmann J."/>
            <person name="Sorensen S.J."/>
            <person name="Idczak E."/>
            <person name="Smalla K."/>
        </authorList>
    </citation>
    <scope>NUCLEOTIDE SEQUENCE</scope>
    <source>
        <strain evidence="1">Rho-11.1</strain>
        <strain evidence="3">rho-14.1</strain>
        <strain evidence="2">Rho-14.1</strain>
    </source>
</reference>
<evidence type="ECO:0008006" key="4">
    <source>
        <dbReference type="Google" id="ProtNLM"/>
    </source>
</evidence>
<proteinExistence type="predicted"/>
<name>A0AAW9FQS3_9HYPH</name>
<dbReference type="EMBL" id="JAVRAF010000014">
    <property type="protein sequence ID" value="MDX8305200.1"/>
    <property type="molecule type" value="Genomic_DNA"/>
</dbReference>
<sequence>MTKAHTAMQHAQPTTMNGLIGDIEERLKRIVGATRSNNLSRSSRLSPSTYMEACYSASDRYRSEDRAKHYEFLDFIHRIRCAINAFASRMQAAACERTYLSALIDVMVLRPSAVLRGNYHVRLSAREAEEYVCLSASSCTAARRGLLEKGLISIEGDQVDLSPFIEALQPLFEPVEQEKRGAEKSVSLPKDQAPLPKNKDLPLTVNVPFKKETITMFGSEDLFSREAVKETIALSPKLQKAIEDLLGCDYRDAPDDEIVKVLRAAAINLLPVGYDNGRAWDRGIRHHGLRTLAILVAALESTGISHRGKWFWGLVKRETVDVSSNLRKLVSARDEKTNAQASAATAIVKREVRTATNERHAEICKIALSAMDELKASGKVEADEYFWMTAPSKFQIKVEDNVVKIAIRQSTRSDDKSTLRIIAEAVAKRVGHTKTIYDFGAFAGIDSLSAFR</sequence>
<dbReference type="RefSeq" id="WP_320188637.1">
    <property type="nucleotide sequence ID" value="NZ_CP192770.1"/>
</dbReference>
<dbReference type="EMBL" id="JAVRAD010000017">
    <property type="protein sequence ID" value="MDX8332408.1"/>
    <property type="molecule type" value="Genomic_DNA"/>
</dbReference>
<accession>A0AAW9FQS3</accession>
<gene>
    <name evidence="1" type="ORF">RMR22_23400</name>
    <name evidence="2" type="ORF">RMS29_24680</name>
</gene>
<evidence type="ECO:0000313" key="2">
    <source>
        <dbReference type="EMBL" id="MDX8332408.1"/>
    </source>
</evidence>
<protein>
    <recommendedName>
        <fullName evidence="4">Replication protein-C C-terminal domain-containing protein</fullName>
    </recommendedName>
</protein>
<organism evidence="1">
    <name type="scientific">Agrobacterium rosae</name>
    <dbReference type="NCBI Taxonomy" id="1972867"/>
    <lineage>
        <taxon>Bacteria</taxon>
        <taxon>Pseudomonadati</taxon>
        <taxon>Pseudomonadota</taxon>
        <taxon>Alphaproteobacteria</taxon>
        <taxon>Hyphomicrobiales</taxon>
        <taxon>Rhizobiaceae</taxon>
        <taxon>Rhizobium/Agrobacterium group</taxon>
        <taxon>Agrobacterium</taxon>
    </lineage>
</organism>
<evidence type="ECO:0000313" key="1">
    <source>
        <dbReference type="EMBL" id="MDX8305200.1"/>
    </source>
</evidence>